<accession>A0ABN9E6H6</accession>
<dbReference type="Proteomes" id="UP001162483">
    <property type="component" value="Unassembled WGS sequence"/>
</dbReference>
<gene>
    <name evidence="2" type="ORF">SPARVUS_LOCUS9296774</name>
</gene>
<feature type="region of interest" description="Disordered" evidence="1">
    <location>
        <begin position="120"/>
        <end position="149"/>
    </location>
</feature>
<feature type="non-terminal residue" evidence="2">
    <location>
        <position position="149"/>
    </location>
</feature>
<proteinExistence type="predicted"/>
<evidence type="ECO:0000313" key="3">
    <source>
        <dbReference type="Proteomes" id="UP001162483"/>
    </source>
</evidence>
<feature type="compositionally biased region" description="Polar residues" evidence="1">
    <location>
        <begin position="140"/>
        <end position="149"/>
    </location>
</feature>
<protein>
    <submittedName>
        <fullName evidence="2">Uncharacterized protein</fullName>
    </submittedName>
</protein>
<dbReference type="PANTHER" id="PTHR31935">
    <property type="entry name" value="COILED-COIL DOMAIN-CONTAINING PROTEIN 13"/>
    <property type="match status" value="1"/>
</dbReference>
<evidence type="ECO:0000256" key="1">
    <source>
        <dbReference type="SAM" id="MobiDB-lite"/>
    </source>
</evidence>
<keyword evidence="3" id="KW-1185">Reference proteome</keyword>
<evidence type="ECO:0000313" key="2">
    <source>
        <dbReference type="EMBL" id="CAI9580484.1"/>
    </source>
</evidence>
<dbReference type="InterPro" id="IPR038929">
    <property type="entry name" value="CCDC13"/>
</dbReference>
<reference evidence="2" key="1">
    <citation type="submission" date="2023-05" db="EMBL/GenBank/DDBJ databases">
        <authorList>
            <person name="Stuckert A."/>
        </authorList>
    </citation>
    <scope>NUCLEOTIDE SEQUENCE</scope>
</reference>
<organism evidence="2 3">
    <name type="scientific">Staurois parvus</name>
    <dbReference type="NCBI Taxonomy" id="386267"/>
    <lineage>
        <taxon>Eukaryota</taxon>
        <taxon>Metazoa</taxon>
        <taxon>Chordata</taxon>
        <taxon>Craniata</taxon>
        <taxon>Vertebrata</taxon>
        <taxon>Euteleostomi</taxon>
        <taxon>Amphibia</taxon>
        <taxon>Batrachia</taxon>
        <taxon>Anura</taxon>
        <taxon>Neobatrachia</taxon>
        <taxon>Ranoidea</taxon>
        <taxon>Ranidae</taxon>
        <taxon>Staurois</taxon>
    </lineage>
</organism>
<sequence length="149" mass="16400">MDKRLPARSLSDIGDHMGMAASASRTVSRLGHELVEAVDASPSVLNMASSSGSSELRAQNAEYRALCQAAEVERDRLMELVSVLQRRAEESNTKVLEAEKVLQEERRRCVHLEQQLEKTKMDAAKNGATQKMSARGKAGQSLSNSRLFL</sequence>
<comment type="caution">
    <text evidence="2">The sequence shown here is derived from an EMBL/GenBank/DDBJ whole genome shotgun (WGS) entry which is preliminary data.</text>
</comment>
<name>A0ABN9E6H6_9NEOB</name>
<dbReference type="EMBL" id="CATNWA010015191">
    <property type="protein sequence ID" value="CAI9580484.1"/>
    <property type="molecule type" value="Genomic_DNA"/>
</dbReference>
<dbReference type="PANTHER" id="PTHR31935:SF1">
    <property type="entry name" value="COILED-COIL DOMAIN-CONTAINING PROTEIN 13"/>
    <property type="match status" value="1"/>
</dbReference>